<dbReference type="Gene3D" id="3.40.50.1970">
    <property type="match status" value="1"/>
</dbReference>
<reference evidence="2 3" key="1">
    <citation type="submission" date="2018-05" db="EMBL/GenBank/DDBJ databases">
        <title>Genomic Encyclopedia of Type Strains, Phase IV (KMG-IV): sequencing the most valuable type-strain genomes for metagenomic binning, comparative biology and taxonomic classification.</title>
        <authorList>
            <person name="Goeker M."/>
        </authorList>
    </citation>
    <scope>NUCLEOTIDE SEQUENCE [LARGE SCALE GENOMIC DNA]</scope>
    <source>
        <strain evidence="2 3">DSM 24906</strain>
    </source>
</reference>
<dbReference type="Pfam" id="PF01761">
    <property type="entry name" value="DHQ_synthase"/>
    <property type="match status" value="1"/>
</dbReference>
<name>A0AA45C8N4_9BACT</name>
<proteinExistence type="predicted"/>
<evidence type="ECO:0000313" key="3">
    <source>
        <dbReference type="Proteomes" id="UP000245921"/>
    </source>
</evidence>
<evidence type="ECO:0000313" key="2">
    <source>
        <dbReference type="EMBL" id="PWJ96202.1"/>
    </source>
</evidence>
<organism evidence="2 3">
    <name type="scientific">Oceanotoga teriensis</name>
    <dbReference type="NCBI Taxonomy" id="515440"/>
    <lineage>
        <taxon>Bacteria</taxon>
        <taxon>Thermotogati</taxon>
        <taxon>Thermotogota</taxon>
        <taxon>Thermotogae</taxon>
        <taxon>Petrotogales</taxon>
        <taxon>Petrotogaceae</taxon>
        <taxon>Oceanotoga</taxon>
    </lineage>
</organism>
<dbReference type="AlphaFoldDB" id="A0AA45C8N4"/>
<dbReference type="InterPro" id="IPR030960">
    <property type="entry name" value="DHQS/DOIS_N"/>
</dbReference>
<dbReference type="Proteomes" id="UP000245921">
    <property type="component" value="Unassembled WGS sequence"/>
</dbReference>
<sequence>MKTFVFSKGIEKDINIVISKNIIKNIIKKHDNTYGSFIILDTKLRNIIKIKNDHTYIKGGEEAKSLDKYLYLCELINNKKYNNIIAIGGGNVLDIVGYAFNTLNFEKNNLILIPSTLSSFVNLPLSGNFYANMNFTRNYLKVTGYPNYIYIDQNFLNYFNTQELKKQFLIPYIIGLLYDKNHSKLSIKYSSSFENLDYDNFLERNIKYIIDFYNHEYTFPGEKISKLIFKESDLLKMDYLEFLAVSFLFLIYISYNKKEISKEKYEEIKNDILKLNILKRDNLKKISFQNTNSTLKEIFITENGYKEFILSNSDIKDNILDFKQII</sequence>
<keyword evidence="3" id="KW-1185">Reference proteome</keyword>
<accession>A0AA45C8N4</accession>
<dbReference type="SUPFAM" id="SSF56796">
    <property type="entry name" value="Dehydroquinate synthase-like"/>
    <property type="match status" value="1"/>
</dbReference>
<protein>
    <submittedName>
        <fullName evidence="2">3-dehydroquinate synthase</fullName>
    </submittedName>
</protein>
<dbReference type="RefSeq" id="WP_158274747.1">
    <property type="nucleotide sequence ID" value="NZ_QGGI01000002.1"/>
</dbReference>
<dbReference type="EMBL" id="QGGI01000002">
    <property type="protein sequence ID" value="PWJ96202.1"/>
    <property type="molecule type" value="Genomic_DNA"/>
</dbReference>
<comment type="caution">
    <text evidence="2">The sequence shown here is derived from an EMBL/GenBank/DDBJ whole genome shotgun (WGS) entry which is preliminary data.</text>
</comment>
<feature type="domain" description="3-dehydroquinate synthase N-terminal" evidence="1">
    <location>
        <begin position="56"/>
        <end position="165"/>
    </location>
</feature>
<evidence type="ECO:0000259" key="1">
    <source>
        <dbReference type="Pfam" id="PF01761"/>
    </source>
</evidence>
<gene>
    <name evidence="2" type="ORF">C7380_102113</name>
</gene>